<reference evidence="1" key="1">
    <citation type="submission" date="2019-08" db="EMBL/GenBank/DDBJ databases">
        <authorList>
            <person name="Kucharzyk K."/>
            <person name="Murdoch R.W."/>
            <person name="Higgins S."/>
            <person name="Loffler F."/>
        </authorList>
    </citation>
    <scope>NUCLEOTIDE SEQUENCE</scope>
</reference>
<name>A0A644SPN0_9ZZZZ</name>
<sequence length="95" mass="11266">MGVITKSDLNYEYSWTSTKEDDPKISGEPDRTLLNRNEGYEVLYFINKFCEIYDLKQKKSALKIEKIIKNDLPSDIRSQENIKAFISSNWKKYNY</sequence>
<evidence type="ECO:0000313" key="1">
    <source>
        <dbReference type="EMBL" id="MPL56608.1"/>
    </source>
</evidence>
<dbReference type="EMBL" id="VSSQ01000003">
    <property type="protein sequence ID" value="MPL56608.1"/>
    <property type="molecule type" value="Genomic_DNA"/>
</dbReference>
<proteinExistence type="predicted"/>
<comment type="caution">
    <text evidence="1">The sequence shown here is derived from an EMBL/GenBank/DDBJ whole genome shotgun (WGS) entry which is preliminary data.</text>
</comment>
<organism evidence="1">
    <name type="scientific">bioreactor metagenome</name>
    <dbReference type="NCBI Taxonomy" id="1076179"/>
    <lineage>
        <taxon>unclassified sequences</taxon>
        <taxon>metagenomes</taxon>
        <taxon>ecological metagenomes</taxon>
    </lineage>
</organism>
<dbReference type="AlphaFoldDB" id="A0A644SPN0"/>
<accession>A0A644SPN0</accession>
<protein>
    <submittedName>
        <fullName evidence="1">Uncharacterized protein</fullName>
    </submittedName>
</protein>
<gene>
    <name evidence="1" type="ORF">SDC9_02094</name>
</gene>